<organism evidence="3">
    <name type="scientific">Tanacetum cinerariifolium</name>
    <name type="common">Dalmatian daisy</name>
    <name type="synonym">Chrysanthemum cinerariifolium</name>
    <dbReference type="NCBI Taxonomy" id="118510"/>
    <lineage>
        <taxon>Eukaryota</taxon>
        <taxon>Viridiplantae</taxon>
        <taxon>Streptophyta</taxon>
        <taxon>Embryophyta</taxon>
        <taxon>Tracheophyta</taxon>
        <taxon>Spermatophyta</taxon>
        <taxon>Magnoliopsida</taxon>
        <taxon>eudicotyledons</taxon>
        <taxon>Gunneridae</taxon>
        <taxon>Pentapetalae</taxon>
        <taxon>asterids</taxon>
        <taxon>campanulids</taxon>
        <taxon>Asterales</taxon>
        <taxon>Asteraceae</taxon>
        <taxon>Asteroideae</taxon>
        <taxon>Anthemideae</taxon>
        <taxon>Anthemidinae</taxon>
        <taxon>Tanacetum</taxon>
    </lineage>
</organism>
<feature type="region of interest" description="Disordered" evidence="1">
    <location>
        <begin position="214"/>
        <end position="254"/>
    </location>
</feature>
<evidence type="ECO:0000313" key="3">
    <source>
        <dbReference type="EMBL" id="GEU33351.1"/>
    </source>
</evidence>
<dbReference type="EMBL" id="BKCJ010000454">
    <property type="protein sequence ID" value="GEU33351.1"/>
    <property type="molecule type" value="Genomic_DNA"/>
</dbReference>
<protein>
    <recommendedName>
        <fullName evidence="2">Reverse transcriptase Ty1/copia-type domain-containing protein</fullName>
    </recommendedName>
</protein>
<accession>A0A6L2J8V8</accession>
<name>A0A6L2J8V8_TANCI</name>
<dbReference type="PANTHER" id="PTHR11439:SF517">
    <property type="entry name" value="CYSTEINE-RICH RLK (RECEPTOR-LIKE PROTEIN KINASE) 8"/>
    <property type="match status" value="1"/>
</dbReference>
<sequence>MSDTRVIENILRSLPQALIIFLWPWRSQKTSGGKNPWSKLYTQRSLLKKEKRPFYMERTKYEDAVLFEVVVVSKAGNDEEEEKMLTRKMRTIGLNIKEVVGEAFNLKEEVEDEDELTLLMARHDEQKERMEPWHIDSAASNHMTGEEDLFVEMEIVKGMVHGLDQIDHSTQVCEGCILGKHDRTLFLKEATSRAEEPLQLIHTDLCGLVTLPSHEETSESGEEVQQPQSPTPTPNPTSIQDFPSSSSEGEPKKSSLREIYEGYVVKGKEGNSQSMIDELKMSMMREFEMTTIELMSYYLSIEVKQTEEGLFICQERYAKEILNKFNMHDRIVSRFMEEPTTKHLKIVKRILHYIKGTVDYGMFYSTSEEFKLVGYNDSDWAGNKENERSASGFLFFLGQNTKPYKVLIISETQGAPRRAVFSLASGITLNVIDQSSLPSSRVLESSQQRNRLIPFSLAKDI</sequence>
<evidence type="ECO:0000259" key="2">
    <source>
        <dbReference type="Pfam" id="PF07727"/>
    </source>
</evidence>
<comment type="caution">
    <text evidence="3">The sequence shown here is derived from an EMBL/GenBank/DDBJ whole genome shotgun (WGS) entry which is preliminary data.</text>
</comment>
<feature type="domain" description="Reverse transcriptase Ty1/copia-type" evidence="2">
    <location>
        <begin position="270"/>
        <end position="329"/>
    </location>
</feature>
<proteinExistence type="predicted"/>
<gene>
    <name evidence="3" type="ORF">Tci_005329</name>
</gene>
<dbReference type="AlphaFoldDB" id="A0A6L2J8V8"/>
<evidence type="ECO:0000256" key="1">
    <source>
        <dbReference type="SAM" id="MobiDB-lite"/>
    </source>
</evidence>
<dbReference type="Pfam" id="PF07727">
    <property type="entry name" value="RVT_2"/>
    <property type="match status" value="1"/>
</dbReference>
<dbReference type="InterPro" id="IPR013103">
    <property type="entry name" value="RVT_2"/>
</dbReference>
<dbReference type="PANTHER" id="PTHR11439">
    <property type="entry name" value="GAG-POL-RELATED RETROTRANSPOSON"/>
    <property type="match status" value="1"/>
</dbReference>
<reference evidence="3" key="1">
    <citation type="journal article" date="2019" name="Sci. Rep.">
        <title>Draft genome of Tanacetum cinerariifolium, the natural source of mosquito coil.</title>
        <authorList>
            <person name="Yamashiro T."/>
            <person name="Shiraishi A."/>
            <person name="Satake H."/>
            <person name="Nakayama K."/>
        </authorList>
    </citation>
    <scope>NUCLEOTIDE SEQUENCE</scope>
</reference>